<dbReference type="AlphaFoldDB" id="A0A140L7W1"/>
<evidence type="ECO:0000256" key="1">
    <source>
        <dbReference type="ARBA" id="ARBA00008324"/>
    </source>
</evidence>
<evidence type="ECO:0000313" key="5">
    <source>
        <dbReference type="Proteomes" id="UP000070427"/>
    </source>
</evidence>
<dbReference type="PANTHER" id="PTHR21660">
    <property type="entry name" value="THIOESTERASE SUPERFAMILY MEMBER-RELATED"/>
    <property type="match status" value="1"/>
</dbReference>
<dbReference type="STRING" id="520764.AN618_15290"/>
<dbReference type="SUPFAM" id="SSF54637">
    <property type="entry name" value="Thioesterase/thiol ester dehydrase-isomerase"/>
    <property type="match status" value="1"/>
</dbReference>
<dbReference type="EMBL" id="LOED01000018">
    <property type="protein sequence ID" value="KXG76636.1"/>
    <property type="molecule type" value="Genomic_DNA"/>
</dbReference>
<dbReference type="InterPro" id="IPR003736">
    <property type="entry name" value="PAAI_dom"/>
</dbReference>
<dbReference type="NCBIfam" id="TIGR00369">
    <property type="entry name" value="unchar_dom_1"/>
    <property type="match status" value="1"/>
</dbReference>
<evidence type="ECO:0000259" key="3">
    <source>
        <dbReference type="Pfam" id="PF03061"/>
    </source>
</evidence>
<dbReference type="InterPro" id="IPR029069">
    <property type="entry name" value="HotDog_dom_sf"/>
</dbReference>
<evidence type="ECO:0000313" key="4">
    <source>
        <dbReference type="EMBL" id="KXG76636.1"/>
    </source>
</evidence>
<feature type="domain" description="Thioesterase" evidence="3">
    <location>
        <begin position="56"/>
        <end position="128"/>
    </location>
</feature>
<organism evidence="4 5">
    <name type="scientific">Fervidicola ferrireducens</name>
    <dbReference type="NCBI Taxonomy" id="520764"/>
    <lineage>
        <taxon>Bacteria</taxon>
        <taxon>Bacillati</taxon>
        <taxon>Bacillota</taxon>
        <taxon>Clostridia</taxon>
        <taxon>Thermosediminibacterales</taxon>
        <taxon>Thermosediminibacteraceae</taxon>
        <taxon>Fervidicola</taxon>
    </lineage>
</organism>
<comment type="caution">
    <text evidence="4">The sequence shown here is derived from an EMBL/GenBank/DDBJ whole genome shotgun (WGS) entry which is preliminary data.</text>
</comment>
<dbReference type="Pfam" id="PF03061">
    <property type="entry name" value="4HBT"/>
    <property type="match status" value="1"/>
</dbReference>
<dbReference type="GO" id="GO:0047617">
    <property type="term" value="F:fatty acyl-CoA hydrolase activity"/>
    <property type="evidence" value="ECO:0007669"/>
    <property type="project" value="InterPro"/>
</dbReference>
<reference evidence="4 5" key="1">
    <citation type="submission" date="2015-12" db="EMBL/GenBank/DDBJ databases">
        <title>Draft genome sequnece of Fervidicola ferrireducens strain Y170.</title>
        <authorList>
            <person name="Patel B.K."/>
        </authorList>
    </citation>
    <scope>NUCLEOTIDE SEQUENCE [LARGE SCALE GENOMIC DNA]</scope>
    <source>
        <strain evidence="4 5">Y170</strain>
    </source>
</reference>
<evidence type="ECO:0000256" key="2">
    <source>
        <dbReference type="ARBA" id="ARBA00022801"/>
    </source>
</evidence>
<dbReference type="CDD" id="cd03443">
    <property type="entry name" value="PaaI_thioesterase"/>
    <property type="match status" value="1"/>
</dbReference>
<dbReference type="OrthoDB" id="286702at2"/>
<comment type="similarity">
    <text evidence="1">Belongs to the thioesterase PaaI family.</text>
</comment>
<dbReference type="RefSeq" id="WP_066353618.1">
    <property type="nucleotide sequence ID" value="NZ_LOED01000018.1"/>
</dbReference>
<proteinExistence type="inferred from homology"/>
<name>A0A140L7W1_9FIRM</name>
<dbReference type="Gene3D" id="3.10.129.10">
    <property type="entry name" value="Hotdog Thioesterase"/>
    <property type="match status" value="1"/>
</dbReference>
<dbReference type="InterPro" id="IPR039298">
    <property type="entry name" value="ACOT13"/>
</dbReference>
<gene>
    <name evidence="4" type="primary">paaI</name>
    <name evidence="4" type="ORF">AN618_15290</name>
</gene>
<dbReference type="InterPro" id="IPR006683">
    <property type="entry name" value="Thioestr_dom"/>
</dbReference>
<dbReference type="EC" id="3.1.2.-" evidence="4"/>
<protein>
    <submittedName>
        <fullName evidence="4">Acyl-coenzyme A thioesterase PaaI</fullName>
        <ecNumber evidence="4">3.1.2.-</ecNumber>
    </submittedName>
</protein>
<accession>A0A140L7W1</accession>
<sequence>MTVLNKGIKQELYKEIINDFQNSPLVKLLGFNMLEIGNGIVVIEFQPRKEVLNTLGILHGGVSATLCDTAMGFSVKSLGKISTTVEMKVNYLYPINLGERVRACGKVIKVGENICVAEGEIINEINKVAVKSLGTYFILKKYGN</sequence>
<dbReference type="Proteomes" id="UP000070427">
    <property type="component" value="Unassembled WGS sequence"/>
</dbReference>
<keyword evidence="5" id="KW-1185">Reference proteome</keyword>
<dbReference type="InParanoid" id="A0A140L7W1"/>
<dbReference type="PANTHER" id="PTHR21660:SF1">
    <property type="entry name" value="ACYL-COENZYME A THIOESTERASE 13"/>
    <property type="match status" value="1"/>
</dbReference>
<keyword evidence="2 4" id="KW-0378">Hydrolase</keyword>